<evidence type="ECO:0000313" key="1">
    <source>
        <dbReference type="EMBL" id="GMF40681.1"/>
    </source>
</evidence>
<organism evidence="1 2">
    <name type="scientific">Phytophthora fragariaefolia</name>
    <dbReference type="NCBI Taxonomy" id="1490495"/>
    <lineage>
        <taxon>Eukaryota</taxon>
        <taxon>Sar</taxon>
        <taxon>Stramenopiles</taxon>
        <taxon>Oomycota</taxon>
        <taxon>Peronosporomycetes</taxon>
        <taxon>Peronosporales</taxon>
        <taxon>Peronosporaceae</taxon>
        <taxon>Phytophthora</taxon>
    </lineage>
</organism>
<gene>
    <name evidence="1" type="ORF">Pfra01_001257200</name>
</gene>
<sequence length="172" mass="19653">MYNGHVKYLLDHQKQNVLSEFIRRTGMQLPEFVHLLRGESTSDSRSNKALEVPKCSAAWNNFRYRMRWQHIIRHAVIPSWKPSFKPQPAAPPNHGSAKRALNVIVKQLRKGLDSNRYLILDIELLPLLRNVTCSLFGAVQNGDADLSFYARIIHELSCPHGKLVNDNTVSRG</sequence>
<dbReference type="EMBL" id="BSXT01001271">
    <property type="protein sequence ID" value="GMF40681.1"/>
    <property type="molecule type" value="Genomic_DNA"/>
</dbReference>
<reference evidence="1" key="1">
    <citation type="submission" date="2023-04" db="EMBL/GenBank/DDBJ databases">
        <title>Phytophthora fragariaefolia NBRC 109709.</title>
        <authorList>
            <person name="Ichikawa N."/>
            <person name="Sato H."/>
            <person name="Tonouchi N."/>
        </authorList>
    </citation>
    <scope>NUCLEOTIDE SEQUENCE</scope>
    <source>
        <strain evidence="1">NBRC 109709</strain>
    </source>
</reference>
<dbReference type="Proteomes" id="UP001165121">
    <property type="component" value="Unassembled WGS sequence"/>
</dbReference>
<keyword evidence="2" id="KW-1185">Reference proteome</keyword>
<dbReference type="OrthoDB" id="125279at2759"/>
<accession>A0A9W7CS10</accession>
<protein>
    <submittedName>
        <fullName evidence="1">Unnamed protein product</fullName>
    </submittedName>
</protein>
<comment type="caution">
    <text evidence="1">The sequence shown here is derived from an EMBL/GenBank/DDBJ whole genome shotgun (WGS) entry which is preliminary data.</text>
</comment>
<dbReference type="AlphaFoldDB" id="A0A9W7CS10"/>
<proteinExistence type="predicted"/>
<evidence type="ECO:0000313" key="2">
    <source>
        <dbReference type="Proteomes" id="UP001165121"/>
    </source>
</evidence>
<name>A0A9W7CS10_9STRA</name>